<dbReference type="PROSITE" id="PS51379">
    <property type="entry name" value="4FE4S_FER_2"/>
    <property type="match status" value="1"/>
</dbReference>
<comment type="caution">
    <text evidence="8">The sequence shown here is derived from an EMBL/GenBank/DDBJ whole genome shotgun (WGS) entry which is preliminary data.</text>
</comment>
<protein>
    <recommendedName>
        <fullName evidence="6">Ferredoxin</fullName>
    </recommendedName>
</protein>
<dbReference type="PANTHER" id="PTHR36923:SF3">
    <property type="entry name" value="FERREDOXIN"/>
    <property type="match status" value="1"/>
</dbReference>
<dbReference type="PANTHER" id="PTHR36923">
    <property type="entry name" value="FERREDOXIN"/>
    <property type="match status" value="1"/>
</dbReference>
<organism evidence="8 9">
    <name type="scientific">Candidatus Collierbacteria bacterium GW2011_GWC2_43_12</name>
    <dbReference type="NCBI Taxonomy" id="1618390"/>
    <lineage>
        <taxon>Bacteria</taxon>
        <taxon>Candidatus Collieribacteriota</taxon>
    </lineage>
</organism>
<evidence type="ECO:0000256" key="1">
    <source>
        <dbReference type="ARBA" id="ARBA00022448"/>
    </source>
</evidence>
<gene>
    <name evidence="8" type="ORF">UV68_C0001G0023</name>
</gene>
<name>A0A0G1DB28_9BACT</name>
<dbReference type="EMBL" id="LCFK01000001">
    <property type="protein sequence ID" value="KKS94882.1"/>
    <property type="molecule type" value="Genomic_DNA"/>
</dbReference>
<dbReference type="InterPro" id="IPR017896">
    <property type="entry name" value="4Fe4S_Fe-S-bd"/>
</dbReference>
<dbReference type="Gene3D" id="3.30.70.20">
    <property type="match status" value="1"/>
</dbReference>
<dbReference type="Proteomes" id="UP000033980">
    <property type="component" value="Unassembled WGS sequence"/>
</dbReference>
<dbReference type="GO" id="GO:0009055">
    <property type="term" value="F:electron transfer activity"/>
    <property type="evidence" value="ECO:0007669"/>
    <property type="project" value="UniProtKB-UniRule"/>
</dbReference>
<evidence type="ECO:0000259" key="7">
    <source>
        <dbReference type="PROSITE" id="PS51379"/>
    </source>
</evidence>
<dbReference type="InterPro" id="IPR051269">
    <property type="entry name" value="Fe-S_cluster_ET"/>
</dbReference>
<keyword evidence="5 6" id="KW-0411">Iron-sulfur</keyword>
<proteinExistence type="predicted"/>
<feature type="domain" description="4Fe-4S ferredoxin-type" evidence="7">
    <location>
        <begin position="1"/>
        <end position="29"/>
    </location>
</feature>
<dbReference type="AlphaFoldDB" id="A0A0G1DB28"/>
<evidence type="ECO:0000256" key="3">
    <source>
        <dbReference type="ARBA" id="ARBA00022982"/>
    </source>
</evidence>
<accession>A0A0G1DB28</accession>
<evidence type="ECO:0000256" key="5">
    <source>
        <dbReference type="ARBA" id="ARBA00023014"/>
    </source>
</evidence>
<keyword evidence="3 6" id="KW-0249">Electron transport</keyword>
<evidence type="ECO:0000256" key="2">
    <source>
        <dbReference type="ARBA" id="ARBA00022723"/>
    </source>
</evidence>
<comment type="function">
    <text evidence="6">Ferredoxins are iron-sulfur proteins that transfer electrons in a wide variety of metabolic reactions.</text>
</comment>
<keyword evidence="1 6" id="KW-0813">Transport</keyword>
<dbReference type="InterPro" id="IPR001080">
    <property type="entry name" value="3Fe4S_ferredoxin"/>
</dbReference>
<dbReference type="SUPFAM" id="SSF54862">
    <property type="entry name" value="4Fe-4S ferredoxins"/>
    <property type="match status" value="1"/>
</dbReference>
<evidence type="ECO:0000256" key="4">
    <source>
        <dbReference type="ARBA" id="ARBA00023004"/>
    </source>
</evidence>
<evidence type="ECO:0000256" key="6">
    <source>
        <dbReference type="RuleBase" id="RU368020"/>
    </source>
</evidence>
<dbReference type="GO" id="GO:0005506">
    <property type="term" value="F:iron ion binding"/>
    <property type="evidence" value="ECO:0007669"/>
    <property type="project" value="UniProtKB-UniRule"/>
</dbReference>
<keyword evidence="2 6" id="KW-0479">Metal-binding</keyword>
<sequence>MKITVDSGNCIGCGVCVDIAEKSFEMKDGKSQPIELDSSTSPEIEETVKMAVECCPVQAIATQS</sequence>
<dbReference type="Pfam" id="PF13370">
    <property type="entry name" value="Fer4_13"/>
    <property type="match status" value="1"/>
</dbReference>
<evidence type="ECO:0000313" key="8">
    <source>
        <dbReference type="EMBL" id="KKS94882.1"/>
    </source>
</evidence>
<evidence type="ECO:0000313" key="9">
    <source>
        <dbReference type="Proteomes" id="UP000033980"/>
    </source>
</evidence>
<dbReference type="GO" id="GO:0051536">
    <property type="term" value="F:iron-sulfur cluster binding"/>
    <property type="evidence" value="ECO:0007669"/>
    <property type="project" value="UniProtKB-KW"/>
</dbReference>
<reference evidence="8 9" key="1">
    <citation type="journal article" date="2015" name="Nature">
        <title>rRNA introns, odd ribosomes, and small enigmatic genomes across a large radiation of phyla.</title>
        <authorList>
            <person name="Brown C.T."/>
            <person name="Hug L.A."/>
            <person name="Thomas B.C."/>
            <person name="Sharon I."/>
            <person name="Castelle C.J."/>
            <person name="Singh A."/>
            <person name="Wilkins M.J."/>
            <person name="Williams K.H."/>
            <person name="Banfield J.F."/>
        </authorList>
    </citation>
    <scope>NUCLEOTIDE SEQUENCE [LARGE SCALE GENOMIC DNA]</scope>
</reference>
<dbReference type="PRINTS" id="PR00352">
    <property type="entry name" value="3FE4SFRDOXIN"/>
</dbReference>
<keyword evidence="4 6" id="KW-0408">Iron</keyword>